<name>A0AAQ2XJG9_9LACO</name>
<organism evidence="1 2">
    <name type="scientific">Ligilactobacillus ruminis</name>
    <dbReference type="NCBI Taxonomy" id="1623"/>
    <lineage>
        <taxon>Bacteria</taxon>
        <taxon>Bacillati</taxon>
        <taxon>Bacillota</taxon>
        <taxon>Bacilli</taxon>
        <taxon>Lactobacillales</taxon>
        <taxon>Lactobacillaceae</taxon>
        <taxon>Ligilactobacillus</taxon>
    </lineage>
</organism>
<protein>
    <submittedName>
        <fullName evidence="1">Phage tail protein</fullName>
    </submittedName>
</protein>
<dbReference type="Proteomes" id="UP001222683">
    <property type="component" value="Chromosome"/>
</dbReference>
<sequence>MATTVKYVTNAKPKVGGAIYSAPTGTALPTDATSELNAAFKCLGYVSDDGIQNSDERKTDDIKAWGGDIINSVQKEKTDTFKYTLAEVLNVDVLKEVYGDANVTGTLDTGVVVKSNSTELKEHVIVIELVLRDNVLKRIVIPQGKVTEIGEIKYADGDDVGYETTVTCFPDAESNTHYEYIVKPKAEGDH</sequence>
<evidence type="ECO:0000313" key="2">
    <source>
        <dbReference type="Proteomes" id="UP001222683"/>
    </source>
</evidence>
<proteinExistence type="predicted"/>
<dbReference type="AlphaFoldDB" id="A0AAQ2XJG9"/>
<dbReference type="Pfam" id="PF25681">
    <property type="entry name" value="Phage_TTP_17"/>
    <property type="match status" value="1"/>
</dbReference>
<gene>
    <name evidence="1" type="ORF">PSR59_08980</name>
</gene>
<reference evidence="1" key="1">
    <citation type="submission" date="2023-02" db="EMBL/GenBank/DDBJ databases">
        <title>Complete genome sequence of Lactobacillus ruminis CACC888 isolated from Pig feces.</title>
        <authorList>
            <person name="Park S."/>
            <person name="Park M.A."/>
            <person name="Kim D.-H."/>
            <person name="Kim Y."/>
        </authorList>
    </citation>
    <scope>NUCLEOTIDE SEQUENCE</scope>
    <source>
        <strain evidence="1">CACC888</strain>
    </source>
</reference>
<evidence type="ECO:0000313" key="1">
    <source>
        <dbReference type="EMBL" id="WDC81757.1"/>
    </source>
</evidence>
<dbReference type="EMBL" id="CP117692">
    <property type="protein sequence ID" value="WDC81757.1"/>
    <property type="molecule type" value="Genomic_DNA"/>
</dbReference>
<dbReference type="RefSeq" id="WP_273744889.1">
    <property type="nucleotide sequence ID" value="NZ_CP117692.1"/>
</dbReference>
<accession>A0AAQ2XJG9</accession>
<dbReference type="InterPro" id="IPR058154">
    <property type="entry name" value="Bxb1_TTP-like"/>
</dbReference>